<feature type="signal peptide" evidence="3">
    <location>
        <begin position="1"/>
        <end position="19"/>
    </location>
</feature>
<name>A0A2S4PKG3_9PEZI</name>
<feature type="non-terminal residue" evidence="4">
    <location>
        <position position="469"/>
    </location>
</feature>
<dbReference type="GO" id="GO:0004521">
    <property type="term" value="F:RNA endonuclease activity"/>
    <property type="evidence" value="ECO:0007669"/>
    <property type="project" value="InterPro"/>
</dbReference>
<evidence type="ECO:0000313" key="5">
    <source>
        <dbReference type="Proteomes" id="UP000237438"/>
    </source>
</evidence>
<dbReference type="InterPro" id="IPR016191">
    <property type="entry name" value="Ribonuclease/ribotoxin"/>
</dbReference>
<keyword evidence="1" id="KW-0540">Nuclease</keyword>
<keyword evidence="3" id="KW-0732">Signal</keyword>
<dbReference type="InterPro" id="IPR000026">
    <property type="entry name" value="N1-like"/>
</dbReference>
<dbReference type="GO" id="GO:0016787">
    <property type="term" value="F:hydrolase activity"/>
    <property type="evidence" value="ECO:0007669"/>
    <property type="project" value="UniProtKB-KW"/>
</dbReference>
<evidence type="ECO:0000256" key="2">
    <source>
        <dbReference type="ARBA" id="ARBA00022801"/>
    </source>
</evidence>
<dbReference type="AlphaFoldDB" id="A0A2S4PKG3"/>
<proteinExistence type="predicted"/>
<organism evidence="4 5">
    <name type="scientific">Erysiphe pulchra</name>
    <dbReference type="NCBI Taxonomy" id="225359"/>
    <lineage>
        <taxon>Eukaryota</taxon>
        <taxon>Fungi</taxon>
        <taxon>Dikarya</taxon>
        <taxon>Ascomycota</taxon>
        <taxon>Pezizomycotina</taxon>
        <taxon>Leotiomycetes</taxon>
        <taxon>Erysiphales</taxon>
        <taxon>Erysiphaceae</taxon>
        <taxon>Erysiphe</taxon>
    </lineage>
</organism>
<dbReference type="Pfam" id="PF00545">
    <property type="entry name" value="Ribonuclease"/>
    <property type="match status" value="1"/>
</dbReference>
<dbReference type="EMBL" id="PEDP01002774">
    <property type="protein sequence ID" value="POS82467.1"/>
    <property type="molecule type" value="Genomic_DNA"/>
</dbReference>
<keyword evidence="5" id="KW-1185">Reference proteome</keyword>
<dbReference type="Gene3D" id="3.10.450.30">
    <property type="entry name" value="Microbial ribonucleases"/>
    <property type="match status" value="3"/>
</dbReference>
<protein>
    <submittedName>
        <fullName evidence="4">Uncharacterized protein</fullName>
    </submittedName>
</protein>
<evidence type="ECO:0000256" key="3">
    <source>
        <dbReference type="SAM" id="SignalP"/>
    </source>
</evidence>
<reference evidence="4 5" key="1">
    <citation type="submission" date="2017-10" db="EMBL/GenBank/DDBJ databases">
        <title>Development of genomic resources for the powdery mildew, Erysiphe pulchra.</title>
        <authorList>
            <person name="Wadl P.A."/>
            <person name="Mack B.M."/>
            <person name="Moore G."/>
            <person name="Beltz S.B."/>
        </authorList>
    </citation>
    <scope>NUCLEOTIDE SEQUENCE [LARGE SCALE GENOMIC DNA]</scope>
    <source>
        <strain evidence="4">Cflorida</strain>
    </source>
</reference>
<comment type="caution">
    <text evidence="4">The sequence shown here is derived from an EMBL/GenBank/DDBJ whole genome shotgun (WGS) entry which is preliminary data.</text>
</comment>
<gene>
    <name evidence="4" type="ORF">EPUL_005220</name>
</gene>
<dbReference type="Proteomes" id="UP000237438">
    <property type="component" value="Unassembled WGS sequence"/>
</dbReference>
<dbReference type="OrthoDB" id="5425539at2759"/>
<accession>A0A2S4PKG3</accession>
<evidence type="ECO:0000313" key="4">
    <source>
        <dbReference type="EMBL" id="POS82467.1"/>
    </source>
</evidence>
<dbReference type="GO" id="GO:0003723">
    <property type="term" value="F:RNA binding"/>
    <property type="evidence" value="ECO:0007669"/>
    <property type="project" value="InterPro"/>
</dbReference>
<feature type="chain" id="PRO_5015540351" evidence="3">
    <location>
        <begin position="20"/>
        <end position="469"/>
    </location>
</feature>
<keyword evidence="2" id="KW-0378">Hydrolase</keyword>
<sequence length="469" mass="53257">MQLFALLLILNIQIYYIFAFPPSLLDLFADGNTSPATLSNDNPKGYECGNFFFSDSEINEALSIAIASVDKGFSFPRRYQGKLYSDSRFTEYLLWPIRKGHRILLETKNPDTTFRIVFTRNSNEVVDVVAKITTSDYTKCIKRDSSRQGPSNSVPESPNGYLCGHRFFSDESVQEYLALAQNKLGEMGKFPAPYVGLLYPKDSGLLIWPMLYKNNVHRSGNGNSGPYYLAMNKEGELVDVFVKGYKSNFLRCIQSRKPPTVPASDPFNKLSMPAPKSGYQCGRYFFDDNVLQENAEIAKNNAAYTVKGKYPKEHNGDPFNEPCLIWPILKDGSLFKKGNKGPYRFFLTLDYKVKSVASVVEGKLEVCERRTIVGKKYHDTSDYLCSMRRYSHIQLVEAAENACEKLNNRSFYPAKYEGPRFKMDGPYFTYPVLQHGPYEQKQIGPDRVVINLNCEVVGALTTVKGRFHK</sequence>
<evidence type="ECO:0000256" key="1">
    <source>
        <dbReference type="ARBA" id="ARBA00022722"/>
    </source>
</evidence>
<dbReference type="SUPFAM" id="SSF53933">
    <property type="entry name" value="Microbial ribonucleases"/>
    <property type="match status" value="1"/>
</dbReference>